<dbReference type="EMBL" id="OA568497">
    <property type="protein sequence ID" value="CAD7201585.1"/>
    <property type="molecule type" value="Genomic_DNA"/>
</dbReference>
<accession>A0A7R8ZBH7</accession>
<feature type="region of interest" description="Disordered" evidence="1">
    <location>
        <begin position="116"/>
        <end position="153"/>
    </location>
</feature>
<sequence length="324" mass="36663">MERGSEPAFAWRKSGKPFRKKPSPVHPTEIRTSISPSSTIGLNTTSALANYATEADSHWPKPPYSPSSHHIIAGKYRQPPEVLPGQRSVPPELRISLRPHALELPKDVADHCNKRTGIPTKHEGSGGKRVYQHQHTKGAKREREKERERERDREHLMSVITTPKEVYKHSRGGKVENQFRKTALNTPHRDSSPNILVIGSLIQHESDALNHAATKAAYENKSNMFENNVSGEMFPSTYLFSRDELTGEWSKLHKEELHGLYASPNVFIIIQERRMRRCGYVAQVMSEPLQSPQSLIGSGPQPPHPSYHHQKERPSNSNAQQNKI</sequence>
<feature type="region of interest" description="Disordered" evidence="1">
    <location>
        <begin position="291"/>
        <end position="324"/>
    </location>
</feature>
<organism evidence="2">
    <name type="scientific">Timema douglasi</name>
    <name type="common">Walking stick</name>
    <dbReference type="NCBI Taxonomy" id="61478"/>
    <lineage>
        <taxon>Eukaryota</taxon>
        <taxon>Metazoa</taxon>
        <taxon>Ecdysozoa</taxon>
        <taxon>Arthropoda</taxon>
        <taxon>Hexapoda</taxon>
        <taxon>Insecta</taxon>
        <taxon>Pterygota</taxon>
        <taxon>Neoptera</taxon>
        <taxon>Polyneoptera</taxon>
        <taxon>Phasmatodea</taxon>
        <taxon>Timematodea</taxon>
        <taxon>Timematoidea</taxon>
        <taxon>Timematidae</taxon>
        <taxon>Timema</taxon>
    </lineage>
</organism>
<feature type="region of interest" description="Disordered" evidence="1">
    <location>
        <begin position="54"/>
        <end position="88"/>
    </location>
</feature>
<evidence type="ECO:0000313" key="2">
    <source>
        <dbReference type="EMBL" id="CAD7201585.1"/>
    </source>
</evidence>
<gene>
    <name evidence="2" type="ORF">TDIB3V08_LOCUS7781</name>
</gene>
<protein>
    <submittedName>
        <fullName evidence="2">Uncharacterized protein</fullName>
    </submittedName>
</protein>
<reference evidence="2" key="1">
    <citation type="submission" date="2020-11" db="EMBL/GenBank/DDBJ databases">
        <authorList>
            <person name="Tran Van P."/>
        </authorList>
    </citation>
    <scope>NUCLEOTIDE SEQUENCE</scope>
</reference>
<dbReference type="AlphaFoldDB" id="A0A7R8ZBH7"/>
<feature type="compositionally biased region" description="Polar residues" evidence="1">
    <location>
        <begin position="315"/>
        <end position="324"/>
    </location>
</feature>
<feature type="compositionally biased region" description="Basic residues" evidence="1">
    <location>
        <begin position="13"/>
        <end position="23"/>
    </location>
</feature>
<name>A0A7R8ZBH7_TIMDO</name>
<evidence type="ECO:0000256" key="1">
    <source>
        <dbReference type="SAM" id="MobiDB-lite"/>
    </source>
</evidence>
<feature type="region of interest" description="Disordered" evidence="1">
    <location>
        <begin position="1"/>
        <end position="41"/>
    </location>
</feature>
<proteinExistence type="predicted"/>
<feature type="compositionally biased region" description="Polar residues" evidence="1">
    <location>
        <begin position="30"/>
        <end position="41"/>
    </location>
</feature>
<feature type="compositionally biased region" description="Basic and acidic residues" evidence="1">
    <location>
        <begin position="139"/>
        <end position="153"/>
    </location>
</feature>